<accession>A0A8J7IK30</accession>
<dbReference type="Proteomes" id="UP000640583">
    <property type="component" value="Unassembled WGS sequence"/>
</dbReference>
<organism evidence="2 3">
    <name type="scientific">Halocynthiibacter styelae</name>
    <dbReference type="NCBI Taxonomy" id="2761955"/>
    <lineage>
        <taxon>Bacteria</taxon>
        <taxon>Pseudomonadati</taxon>
        <taxon>Pseudomonadota</taxon>
        <taxon>Alphaproteobacteria</taxon>
        <taxon>Rhodobacterales</taxon>
        <taxon>Paracoccaceae</taxon>
        <taxon>Halocynthiibacter</taxon>
    </lineage>
</organism>
<dbReference type="RefSeq" id="WP_228849425.1">
    <property type="nucleotide sequence ID" value="NZ_JADCKQ010000010.1"/>
</dbReference>
<feature type="chain" id="PRO_5035274562" evidence="1">
    <location>
        <begin position="39"/>
        <end position="111"/>
    </location>
</feature>
<feature type="signal peptide" evidence="1">
    <location>
        <begin position="1"/>
        <end position="38"/>
    </location>
</feature>
<protein>
    <submittedName>
        <fullName evidence="2">Uncharacterized protein</fullName>
    </submittedName>
</protein>
<sequence>MKHQKGRSEMKCEIYKKAGIKALVIALATTLMAGQASACIYNAQKSLSFPDQSAKSVQQQLSFSFSNRGPGKLQSSDSKRLFASVGKDVVRSKNLPAQKEDAARTVVKLRK</sequence>
<dbReference type="AlphaFoldDB" id="A0A8J7IK30"/>
<name>A0A8J7IK30_9RHOB</name>
<gene>
    <name evidence="2" type="ORF">H1D41_13615</name>
</gene>
<proteinExistence type="predicted"/>
<keyword evidence="1" id="KW-0732">Signal</keyword>
<keyword evidence="3" id="KW-1185">Reference proteome</keyword>
<evidence type="ECO:0000313" key="3">
    <source>
        <dbReference type="Proteomes" id="UP000640583"/>
    </source>
</evidence>
<evidence type="ECO:0000256" key="1">
    <source>
        <dbReference type="SAM" id="SignalP"/>
    </source>
</evidence>
<evidence type="ECO:0000313" key="2">
    <source>
        <dbReference type="EMBL" id="MBI1494678.1"/>
    </source>
</evidence>
<reference evidence="2" key="1">
    <citation type="submission" date="2020-10" db="EMBL/GenBank/DDBJ databases">
        <title>Paenihalocynthiibacter styelae gen. nov., sp. nov., isolated from stalked sea squirt Styela clava.</title>
        <authorList>
            <person name="Kim Y.-O."/>
            <person name="Yoon J.-H."/>
        </authorList>
    </citation>
    <scope>NUCLEOTIDE SEQUENCE</scope>
    <source>
        <strain evidence="2">MYP1-1</strain>
    </source>
</reference>
<dbReference type="EMBL" id="JADCKQ010000010">
    <property type="protein sequence ID" value="MBI1494678.1"/>
    <property type="molecule type" value="Genomic_DNA"/>
</dbReference>
<comment type="caution">
    <text evidence="2">The sequence shown here is derived from an EMBL/GenBank/DDBJ whole genome shotgun (WGS) entry which is preliminary data.</text>
</comment>